<comment type="pathway">
    <text evidence="1 9">Cell wall biogenesis; peptidoglycan biosynthesis.</text>
</comment>
<evidence type="ECO:0000256" key="2">
    <source>
        <dbReference type="ARBA" id="ARBA00005992"/>
    </source>
</evidence>
<keyword evidence="4" id="KW-0808">Transferase</keyword>
<protein>
    <submittedName>
        <fullName evidence="12">ErfK/YbiS/YcfS/YnhG family protein</fullName>
    </submittedName>
</protein>
<feature type="domain" description="L,D-TPase catalytic" evidence="11">
    <location>
        <begin position="124"/>
        <end position="253"/>
    </location>
</feature>
<dbReference type="SUPFAM" id="SSF141523">
    <property type="entry name" value="L,D-transpeptidase catalytic domain-like"/>
    <property type="match status" value="1"/>
</dbReference>
<keyword evidence="5" id="KW-0378">Hydrolase</keyword>
<dbReference type="GO" id="GO:0008360">
    <property type="term" value="P:regulation of cell shape"/>
    <property type="evidence" value="ECO:0007669"/>
    <property type="project" value="UniProtKB-UniRule"/>
</dbReference>
<comment type="caution">
    <text evidence="12">The sequence shown here is derived from an EMBL/GenBank/DDBJ whole genome shotgun (WGS) entry which is preliminary data.</text>
</comment>
<evidence type="ECO:0000256" key="4">
    <source>
        <dbReference type="ARBA" id="ARBA00022679"/>
    </source>
</evidence>
<dbReference type="InterPro" id="IPR038063">
    <property type="entry name" value="Transpep_catalytic_dom"/>
</dbReference>
<dbReference type="PANTHER" id="PTHR30582:SF24">
    <property type="entry name" value="L,D-TRANSPEPTIDASE ERFK_SRFK-RELATED"/>
    <property type="match status" value="1"/>
</dbReference>
<evidence type="ECO:0000256" key="8">
    <source>
        <dbReference type="ARBA" id="ARBA00023316"/>
    </source>
</evidence>
<dbReference type="GO" id="GO:0016757">
    <property type="term" value="F:glycosyltransferase activity"/>
    <property type="evidence" value="ECO:0007669"/>
    <property type="project" value="UniProtKB-KW"/>
</dbReference>
<dbReference type="CDD" id="cd16913">
    <property type="entry name" value="YkuD_like"/>
    <property type="match status" value="1"/>
</dbReference>
<keyword evidence="6 9" id="KW-0133">Cell shape</keyword>
<organism evidence="12 13">
    <name type="scientific">Desulfonatronospira thiodismutans ASO3-1</name>
    <dbReference type="NCBI Taxonomy" id="555779"/>
    <lineage>
        <taxon>Bacteria</taxon>
        <taxon>Pseudomonadati</taxon>
        <taxon>Thermodesulfobacteriota</taxon>
        <taxon>Desulfovibrionia</taxon>
        <taxon>Desulfovibrionales</taxon>
        <taxon>Desulfonatronovibrionaceae</taxon>
        <taxon>Desulfonatronospira</taxon>
    </lineage>
</organism>
<evidence type="ECO:0000256" key="6">
    <source>
        <dbReference type="ARBA" id="ARBA00022960"/>
    </source>
</evidence>
<sequence>MTLGLYFLQYLICTASAMKIFLWLMILLVAGSGFNINQDGVYGAAYPYRPLDQSGGQSSLSPVIGFMQSHRIEQGETLLDIARKYGLGYNEISLKHPELDPWVPEEGLKIDIPTTWILPPTRHGEIVINLPEMRLYRFYRDIDMVRTYPVGIGRDGFETPPGDARVQKRVEDPSWTVPPSAREGFSRVVVPPGPDNPLGGYWIGLSRDSLGIHGTNFPWGVGRKVSRGCIRLYPEHIQQFFYDVEAGAKVEIIYEPVKLGLRGGDIFLEVHPDVYGKIADMHSHVWDLLQASGLAPWVDLSEAGRVLEEKKGVPAVVTNSDMPGFIPGDEWCLILSSTIQIKGGCICSENF</sequence>
<dbReference type="OrthoDB" id="9787225at2"/>
<keyword evidence="13" id="KW-1185">Reference proteome</keyword>
<keyword evidence="7 9" id="KW-0573">Peptidoglycan synthesis</keyword>
<evidence type="ECO:0000256" key="10">
    <source>
        <dbReference type="SAM" id="Phobius"/>
    </source>
</evidence>
<dbReference type="GO" id="GO:0071972">
    <property type="term" value="F:peptidoglycan L,D-transpeptidase activity"/>
    <property type="evidence" value="ECO:0007669"/>
    <property type="project" value="TreeGrafter"/>
</dbReference>
<dbReference type="AlphaFoldDB" id="D6SPK0"/>
<evidence type="ECO:0000256" key="5">
    <source>
        <dbReference type="ARBA" id="ARBA00022801"/>
    </source>
</evidence>
<dbReference type="InterPro" id="IPR018392">
    <property type="entry name" value="LysM"/>
</dbReference>
<keyword evidence="10" id="KW-0812">Transmembrane</keyword>
<keyword evidence="10" id="KW-1133">Transmembrane helix</keyword>
<dbReference type="PROSITE" id="PS52029">
    <property type="entry name" value="LD_TPASE"/>
    <property type="match status" value="1"/>
</dbReference>
<comment type="similarity">
    <text evidence="2">Belongs to the YkuD family.</text>
</comment>
<dbReference type="GO" id="GO:0071555">
    <property type="term" value="P:cell wall organization"/>
    <property type="evidence" value="ECO:0007669"/>
    <property type="project" value="UniProtKB-UniRule"/>
</dbReference>
<dbReference type="PANTHER" id="PTHR30582">
    <property type="entry name" value="L,D-TRANSPEPTIDASE"/>
    <property type="match status" value="1"/>
</dbReference>
<evidence type="ECO:0000256" key="3">
    <source>
        <dbReference type="ARBA" id="ARBA00022676"/>
    </source>
</evidence>
<dbReference type="UniPathway" id="UPA00219"/>
<gene>
    <name evidence="12" type="ORF">Dthio_PD2048</name>
</gene>
<evidence type="ECO:0000256" key="9">
    <source>
        <dbReference type="PROSITE-ProRule" id="PRU01373"/>
    </source>
</evidence>
<evidence type="ECO:0000256" key="7">
    <source>
        <dbReference type="ARBA" id="ARBA00022984"/>
    </source>
</evidence>
<dbReference type="GO" id="GO:0005576">
    <property type="term" value="C:extracellular region"/>
    <property type="evidence" value="ECO:0007669"/>
    <property type="project" value="TreeGrafter"/>
</dbReference>
<evidence type="ECO:0000259" key="11">
    <source>
        <dbReference type="PROSITE" id="PS52029"/>
    </source>
</evidence>
<evidence type="ECO:0000313" key="13">
    <source>
        <dbReference type="Proteomes" id="UP000005496"/>
    </source>
</evidence>
<keyword evidence="3" id="KW-0328">Glycosyltransferase</keyword>
<dbReference type="Pfam" id="PF03734">
    <property type="entry name" value="YkuD"/>
    <property type="match status" value="1"/>
</dbReference>
<feature type="transmembrane region" description="Helical" evidence="10">
    <location>
        <begin position="6"/>
        <end position="30"/>
    </location>
</feature>
<proteinExistence type="inferred from homology"/>
<dbReference type="EMBL" id="ACJN02000002">
    <property type="protein sequence ID" value="EFI34676.1"/>
    <property type="molecule type" value="Genomic_DNA"/>
</dbReference>
<accession>D6SPK0</accession>
<evidence type="ECO:0000313" key="12">
    <source>
        <dbReference type="EMBL" id="EFI34676.1"/>
    </source>
</evidence>
<dbReference type="InterPro" id="IPR005490">
    <property type="entry name" value="LD_TPept_cat_dom"/>
</dbReference>
<dbReference type="CDD" id="cd00118">
    <property type="entry name" value="LysM"/>
    <property type="match status" value="1"/>
</dbReference>
<keyword evidence="10" id="KW-0472">Membrane</keyword>
<dbReference type="eggNOG" id="COG1376">
    <property type="taxonomic scope" value="Bacteria"/>
</dbReference>
<reference evidence="12" key="1">
    <citation type="submission" date="2010-05" db="EMBL/GenBank/DDBJ databases">
        <title>The draft genome of Desulfonatronospira thiodismutans ASO3-1.</title>
        <authorList>
            <consortium name="US DOE Joint Genome Institute (JGI-PGF)"/>
            <person name="Lucas S."/>
            <person name="Copeland A."/>
            <person name="Lapidus A."/>
            <person name="Cheng J.-F."/>
            <person name="Bruce D."/>
            <person name="Goodwin L."/>
            <person name="Pitluck S."/>
            <person name="Chertkov O."/>
            <person name="Brettin T."/>
            <person name="Detter J.C."/>
            <person name="Han C."/>
            <person name="Land M.L."/>
            <person name="Hauser L."/>
            <person name="Kyrpides N."/>
            <person name="Mikhailova N."/>
            <person name="Muyzer G."/>
            <person name="Woyke T."/>
        </authorList>
    </citation>
    <scope>NUCLEOTIDE SEQUENCE [LARGE SCALE GENOMIC DNA]</scope>
    <source>
        <strain evidence="12">ASO3-1</strain>
    </source>
</reference>
<dbReference type="GO" id="GO:0018104">
    <property type="term" value="P:peptidoglycan-protein cross-linking"/>
    <property type="evidence" value="ECO:0007669"/>
    <property type="project" value="TreeGrafter"/>
</dbReference>
<dbReference type="Gene3D" id="2.40.440.10">
    <property type="entry name" value="L,D-transpeptidase catalytic domain-like"/>
    <property type="match status" value="1"/>
</dbReference>
<evidence type="ECO:0000256" key="1">
    <source>
        <dbReference type="ARBA" id="ARBA00004752"/>
    </source>
</evidence>
<feature type="active site" description="Nucleophile" evidence="9">
    <location>
        <position position="229"/>
    </location>
</feature>
<dbReference type="Proteomes" id="UP000005496">
    <property type="component" value="Unassembled WGS sequence"/>
</dbReference>
<dbReference type="InterPro" id="IPR050979">
    <property type="entry name" value="LD-transpeptidase"/>
</dbReference>
<name>D6SPK0_9BACT</name>
<feature type="active site" description="Proton donor/acceptor" evidence="9">
    <location>
        <position position="213"/>
    </location>
</feature>
<keyword evidence="8 9" id="KW-0961">Cell wall biogenesis/degradation</keyword>